<keyword evidence="1" id="KW-0175">Coiled coil</keyword>
<gene>
    <name evidence="3" type="ORF">Bca52824_051754</name>
</gene>
<dbReference type="EMBL" id="JAAMPC010000011">
    <property type="protein sequence ID" value="KAG2280534.1"/>
    <property type="molecule type" value="Genomic_DNA"/>
</dbReference>
<comment type="caution">
    <text evidence="3">The sequence shown here is derived from an EMBL/GenBank/DDBJ whole genome shotgun (WGS) entry which is preliminary data.</text>
</comment>
<feature type="region of interest" description="Disordered" evidence="2">
    <location>
        <begin position="15"/>
        <end position="97"/>
    </location>
</feature>
<evidence type="ECO:0000256" key="2">
    <source>
        <dbReference type="SAM" id="MobiDB-lite"/>
    </source>
</evidence>
<proteinExistence type="predicted"/>
<dbReference type="Proteomes" id="UP000886595">
    <property type="component" value="Unassembled WGS sequence"/>
</dbReference>
<sequence length="762" mass="82625">MDLAIRVNCGDKAVRSVDSGAGTEEPLDGSEGKRCLTVDREHSAARGGGGGVGHLARDSRPVKIGPAGKRSSHSEAAGRSSRRSVPSPTERLTPFRFSCDGTIEELPDLAPSFDRSRELDGQDWGDVAPTHSTLEGVSLLMEANRASGVTFMIPRSDQRPWSPPVGYCCVYESFFGEDSRIAVALMVMAAEIDVSLTVRIFEELTQVQPKPNGLYSVQMRSGLNVFASPLIKTKRWQHSYFYVKADDAGFVDPLEVDRRLVIQTPLVLGTLFGGTYRRLSCSDPKSGRTLTAKEFVVNEDASLTVLDWAADIPCEEPKGKKRLKLPIMGTPSRVYPDYSEILAAQLRDANFGPPANMDVTGSAVADTSIDRAPAPVIVTVDSGVEGPVDVRPPKKKRKRTKSSKEVTADPPLDGDETEAAQTQLEPMGGDEGFTGPPGDESSGGDAREPGEVTRPIDGGMQTTLSVSEFAFADKFAESLRADAEAAARKNALVMEYKKALQKLTLDLKEAEGTIKIKEAGLEAARKEKHDRDRELAAERGRYSRECRQAIQTAADLEEELETARDIISRLEAEKVEELEKTKRAMDRTRQSRNRELLSERSCMVAAANRHEKEEKRLLHGTALGTLDALSLLETKGLSVPQQLKDLLTANEEKFRKEVENVSVEVIAERDLALSPPRRDLLPYGNQFGSTFGTVDSDSAMALRSPFLCGESSTAALDPAVACRSAAVTSDGRAVTQDSLGVPAPARVAEAGSVVSSEVAFEE</sequence>
<organism evidence="3 4">
    <name type="scientific">Brassica carinata</name>
    <name type="common">Ethiopian mustard</name>
    <name type="synonym">Abyssinian cabbage</name>
    <dbReference type="NCBI Taxonomy" id="52824"/>
    <lineage>
        <taxon>Eukaryota</taxon>
        <taxon>Viridiplantae</taxon>
        <taxon>Streptophyta</taxon>
        <taxon>Embryophyta</taxon>
        <taxon>Tracheophyta</taxon>
        <taxon>Spermatophyta</taxon>
        <taxon>Magnoliopsida</taxon>
        <taxon>eudicotyledons</taxon>
        <taxon>Gunneridae</taxon>
        <taxon>Pentapetalae</taxon>
        <taxon>rosids</taxon>
        <taxon>malvids</taxon>
        <taxon>Brassicales</taxon>
        <taxon>Brassicaceae</taxon>
        <taxon>Brassiceae</taxon>
        <taxon>Brassica</taxon>
    </lineage>
</organism>
<dbReference type="AlphaFoldDB" id="A0A8X7R125"/>
<evidence type="ECO:0000256" key="1">
    <source>
        <dbReference type="SAM" id="Coils"/>
    </source>
</evidence>
<name>A0A8X7R125_BRACI</name>
<feature type="coiled-coil region" evidence="1">
    <location>
        <begin position="493"/>
        <end position="595"/>
    </location>
</feature>
<reference evidence="3 4" key="1">
    <citation type="submission" date="2020-02" db="EMBL/GenBank/DDBJ databases">
        <authorList>
            <person name="Ma Q."/>
            <person name="Huang Y."/>
            <person name="Song X."/>
            <person name="Pei D."/>
        </authorList>
    </citation>
    <scope>NUCLEOTIDE SEQUENCE [LARGE SCALE GENOMIC DNA]</scope>
    <source>
        <strain evidence="3">Sxm20200214</strain>
        <tissue evidence="3">Leaf</tissue>
    </source>
</reference>
<evidence type="ECO:0000313" key="3">
    <source>
        <dbReference type="EMBL" id="KAG2280534.1"/>
    </source>
</evidence>
<dbReference type="OrthoDB" id="1101306at2759"/>
<protein>
    <submittedName>
        <fullName evidence="3">Uncharacterized protein</fullName>
    </submittedName>
</protein>
<feature type="region of interest" description="Disordered" evidence="2">
    <location>
        <begin position="383"/>
        <end position="458"/>
    </location>
</feature>
<accession>A0A8X7R125</accession>
<keyword evidence="4" id="KW-1185">Reference proteome</keyword>
<evidence type="ECO:0000313" key="4">
    <source>
        <dbReference type="Proteomes" id="UP000886595"/>
    </source>
</evidence>
<feature type="compositionally biased region" description="Basic and acidic residues" evidence="2">
    <location>
        <begin position="30"/>
        <end position="44"/>
    </location>
</feature>